<gene>
    <name evidence="3" type="ORF">P43SY_000305</name>
</gene>
<reference evidence="3" key="1">
    <citation type="submission" date="2021-12" db="EMBL/GenBank/DDBJ databases">
        <title>Prjna785345.</title>
        <authorList>
            <person name="Rujirawat T."/>
            <person name="Krajaejun T."/>
        </authorList>
    </citation>
    <scope>NUCLEOTIDE SEQUENCE</scope>
    <source>
        <strain evidence="3">Pi057C3</strain>
    </source>
</reference>
<evidence type="ECO:0000313" key="4">
    <source>
        <dbReference type="Proteomes" id="UP001209570"/>
    </source>
</evidence>
<protein>
    <recommendedName>
        <fullName evidence="5">Trichohyalin-plectin-homology domain-containing protein</fullName>
    </recommendedName>
</protein>
<evidence type="ECO:0000256" key="2">
    <source>
        <dbReference type="SAM" id="MobiDB-lite"/>
    </source>
</evidence>
<feature type="compositionally biased region" description="Polar residues" evidence="2">
    <location>
        <begin position="98"/>
        <end position="109"/>
    </location>
</feature>
<feature type="region of interest" description="Disordered" evidence="2">
    <location>
        <begin position="91"/>
        <end position="137"/>
    </location>
</feature>
<feature type="coiled-coil region" evidence="1">
    <location>
        <begin position="215"/>
        <end position="412"/>
    </location>
</feature>
<accession>A0AAD5LGL2</accession>
<dbReference type="EMBL" id="JAKCXM010000156">
    <property type="protein sequence ID" value="KAJ0400365.1"/>
    <property type="molecule type" value="Genomic_DNA"/>
</dbReference>
<dbReference type="AlphaFoldDB" id="A0AAD5LGL2"/>
<keyword evidence="1" id="KW-0175">Coiled coil</keyword>
<evidence type="ECO:0008006" key="5">
    <source>
        <dbReference type="Google" id="ProtNLM"/>
    </source>
</evidence>
<organism evidence="3 4">
    <name type="scientific">Pythium insidiosum</name>
    <name type="common">Pythiosis disease agent</name>
    <dbReference type="NCBI Taxonomy" id="114742"/>
    <lineage>
        <taxon>Eukaryota</taxon>
        <taxon>Sar</taxon>
        <taxon>Stramenopiles</taxon>
        <taxon>Oomycota</taxon>
        <taxon>Peronosporomycetes</taxon>
        <taxon>Pythiales</taxon>
        <taxon>Pythiaceae</taxon>
        <taxon>Pythium</taxon>
    </lineage>
</organism>
<evidence type="ECO:0000313" key="3">
    <source>
        <dbReference type="EMBL" id="KAJ0400365.1"/>
    </source>
</evidence>
<comment type="caution">
    <text evidence="3">The sequence shown here is derived from an EMBL/GenBank/DDBJ whole genome shotgun (WGS) entry which is preliminary data.</text>
</comment>
<sequence>MTQAALSPAQRSLVEKGLAVQRARDEKQVIKAAIDAATRRHVSETRERCRAQHLAHDRDRSLIIRHVGEELARVAQRDHSSWRKPVRAAAVAPGGRETSGNNNKGQCDTKTPADLASPPIDEDEYDEERFGSVRRPPRPRKPNIWLQIFEHEQAEVKQEREEQRRRRLAAAAEFRCQLSEQESLKHARAERDRQREDEYAKQQAVQAAAWKEQEKEKQRRRQLAAEEEVQRCKEELRAAHELSIQARKKKELQEQRTIARYQALMEEEKRQKELRKIKEKELMEKVAQANEQQLALKRQERQREQDEEVRLQREYAKKLELQEAARVRELQEVLSKQSQKVKMALLNVKSAEEKAREDEERAAIVQAQVRQREEEAARAREAKRKAIIQKQIQALKEQKEEKQQRFRQEVVAEEAYAVEFKQDYLTWVEKQKQSQLEVRKKNVANGLLVRRQMDEDARRRADEDKYGMSKREMALNAALLKKIGIEKPPPDASSR</sequence>
<evidence type="ECO:0000256" key="1">
    <source>
        <dbReference type="SAM" id="Coils"/>
    </source>
</evidence>
<proteinExistence type="predicted"/>
<dbReference type="Proteomes" id="UP001209570">
    <property type="component" value="Unassembled WGS sequence"/>
</dbReference>
<keyword evidence="4" id="KW-1185">Reference proteome</keyword>
<name>A0AAD5LGL2_PYTIN</name>